<name>A0A328KP71_9LACT</name>
<feature type="binding site" evidence="7">
    <location>
        <position position="199"/>
    </location>
    <ligand>
        <name>Zn(2+)</name>
        <dbReference type="ChEBI" id="CHEBI:29105"/>
    </ligand>
</feature>
<dbReference type="PANTHER" id="PTHR20855">
    <property type="entry name" value="ADIPOR/PROGESTIN RECEPTOR-RELATED"/>
    <property type="match status" value="1"/>
</dbReference>
<dbReference type="Pfam" id="PF03006">
    <property type="entry name" value="HlyIII"/>
    <property type="match status" value="1"/>
</dbReference>
<dbReference type="NCBIfam" id="TIGR01065">
    <property type="entry name" value="hlyIII"/>
    <property type="match status" value="1"/>
</dbReference>
<evidence type="ECO:0000256" key="7">
    <source>
        <dbReference type="PIRSR" id="PIRSR604254-1"/>
    </source>
</evidence>
<gene>
    <name evidence="9" type="ORF">B8A44_04410</name>
</gene>
<feature type="transmembrane region" description="Helical" evidence="8">
    <location>
        <begin position="57"/>
        <end position="79"/>
    </location>
</feature>
<comment type="similarity">
    <text evidence="2">Belongs to the UPF0073 (Hly-III) family.</text>
</comment>
<comment type="caution">
    <text evidence="9">The sequence shown here is derived from an EMBL/GenBank/DDBJ whole genome shotgun (WGS) entry which is preliminary data.</text>
</comment>
<dbReference type="RefSeq" id="WP_112790039.1">
    <property type="nucleotide sequence ID" value="NZ_NAQV01000012.1"/>
</dbReference>
<keyword evidence="5 8" id="KW-1133">Transmembrane helix</keyword>
<proteinExistence type="inferred from homology"/>
<dbReference type="GO" id="GO:0046872">
    <property type="term" value="F:metal ion binding"/>
    <property type="evidence" value="ECO:0007669"/>
    <property type="project" value="UniProtKB-KW"/>
</dbReference>
<keyword evidence="6 8" id="KW-0472">Membrane</keyword>
<comment type="subcellular location">
    <subcellularLocation>
        <location evidence="1">Cell membrane</location>
        <topology evidence="1">Multi-pass membrane protein</topology>
    </subcellularLocation>
</comment>
<keyword evidence="4 8" id="KW-0812">Transmembrane</keyword>
<dbReference type="InterPro" id="IPR004254">
    <property type="entry name" value="AdipoR/HlyIII-related"/>
</dbReference>
<evidence type="ECO:0000313" key="9">
    <source>
        <dbReference type="EMBL" id="RAN63658.1"/>
    </source>
</evidence>
<feature type="binding site" evidence="7">
    <location>
        <position position="203"/>
    </location>
    <ligand>
        <name>Zn(2+)</name>
        <dbReference type="ChEBI" id="CHEBI:29105"/>
    </ligand>
</feature>
<keyword evidence="3" id="KW-1003">Cell membrane</keyword>
<evidence type="ECO:0000256" key="6">
    <source>
        <dbReference type="ARBA" id="ARBA00023136"/>
    </source>
</evidence>
<protein>
    <submittedName>
        <fullName evidence="9">Hemolysin III</fullName>
    </submittedName>
</protein>
<feature type="transmembrane region" description="Helical" evidence="8">
    <location>
        <begin position="91"/>
        <end position="110"/>
    </location>
</feature>
<dbReference type="PANTHER" id="PTHR20855:SF3">
    <property type="entry name" value="LD03007P"/>
    <property type="match status" value="1"/>
</dbReference>
<feature type="transmembrane region" description="Helical" evidence="8">
    <location>
        <begin position="148"/>
        <end position="165"/>
    </location>
</feature>
<evidence type="ECO:0000256" key="5">
    <source>
        <dbReference type="ARBA" id="ARBA00022989"/>
    </source>
</evidence>
<evidence type="ECO:0000313" key="10">
    <source>
        <dbReference type="Proteomes" id="UP000249099"/>
    </source>
</evidence>
<accession>A0A328KP71</accession>
<keyword evidence="7" id="KW-0479">Metal-binding</keyword>
<sequence>MNGVDKHMNNSHLSKTYLIINEVLNAVTHGIGAVLSTVGLVFLIFKALDMGSSLKLIAYIVYGATLILLYLNSTLYHSLKFTKAKYFMRRMDHASIFLLIAGTYTPYTLITIGGTIGIIATTVIWLIALFGVLYKAFWFQKFQGLSTWLYIGMGWISLFLMHYLYQGLGTYGIIWLGAGGLAFTIGTIFYSLKQVKFMHVIWHLFVMLGTIFMFIGSSTFSVGHHKVNTSVTE</sequence>
<evidence type="ECO:0000256" key="8">
    <source>
        <dbReference type="SAM" id="Phobius"/>
    </source>
</evidence>
<feature type="transmembrane region" description="Helical" evidence="8">
    <location>
        <begin position="171"/>
        <end position="192"/>
    </location>
</feature>
<feature type="binding site" evidence="7">
    <location>
        <position position="77"/>
    </location>
    <ligand>
        <name>Zn(2+)</name>
        <dbReference type="ChEBI" id="CHEBI:29105"/>
    </ligand>
</feature>
<reference evidence="9 10" key="1">
    <citation type="submission" date="2017-03" db="EMBL/GenBank/DDBJ databases">
        <title>wgs assembly of Dolosigranulum pigrum KPL CDC strains.</title>
        <authorList>
            <person name="Brugger S.D."/>
            <person name="Pettigrew M."/>
            <person name="Kong Y."/>
            <person name="Lemon K.P."/>
        </authorList>
    </citation>
    <scope>NUCLEOTIDE SEQUENCE [LARGE SCALE GENOMIC DNA]</scope>
    <source>
        <strain evidence="9 10">KPL1931_CDC4294-98</strain>
    </source>
</reference>
<keyword evidence="7" id="KW-0862">Zinc</keyword>
<dbReference type="GO" id="GO:0005886">
    <property type="term" value="C:plasma membrane"/>
    <property type="evidence" value="ECO:0007669"/>
    <property type="project" value="UniProtKB-SubCell"/>
</dbReference>
<dbReference type="GO" id="GO:0140911">
    <property type="term" value="F:pore-forming activity"/>
    <property type="evidence" value="ECO:0007669"/>
    <property type="project" value="InterPro"/>
</dbReference>
<dbReference type="AlphaFoldDB" id="A0A328KP71"/>
<evidence type="ECO:0000256" key="4">
    <source>
        <dbReference type="ARBA" id="ARBA00022692"/>
    </source>
</evidence>
<dbReference type="EMBL" id="NAQV01000012">
    <property type="protein sequence ID" value="RAN63658.1"/>
    <property type="molecule type" value="Genomic_DNA"/>
</dbReference>
<evidence type="ECO:0000256" key="1">
    <source>
        <dbReference type="ARBA" id="ARBA00004651"/>
    </source>
</evidence>
<dbReference type="InterPro" id="IPR005744">
    <property type="entry name" value="Hy-lIII"/>
</dbReference>
<organism evidence="9 10">
    <name type="scientific">Dolosigranulum pigrum</name>
    <dbReference type="NCBI Taxonomy" id="29394"/>
    <lineage>
        <taxon>Bacteria</taxon>
        <taxon>Bacillati</taxon>
        <taxon>Bacillota</taxon>
        <taxon>Bacilli</taxon>
        <taxon>Lactobacillales</taxon>
        <taxon>Carnobacteriaceae</taxon>
        <taxon>Dolosigranulum</taxon>
    </lineage>
</organism>
<feature type="transmembrane region" description="Helical" evidence="8">
    <location>
        <begin position="116"/>
        <end position="136"/>
    </location>
</feature>
<feature type="transmembrane region" description="Helical" evidence="8">
    <location>
        <begin position="204"/>
        <end position="223"/>
    </location>
</feature>
<feature type="transmembrane region" description="Helical" evidence="8">
    <location>
        <begin position="23"/>
        <end position="45"/>
    </location>
</feature>
<dbReference type="Proteomes" id="UP000249099">
    <property type="component" value="Unassembled WGS sequence"/>
</dbReference>
<evidence type="ECO:0000256" key="3">
    <source>
        <dbReference type="ARBA" id="ARBA00022475"/>
    </source>
</evidence>
<evidence type="ECO:0000256" key="2">
    <source>
        <dbReference type="ARBA" id="ARBA00008488"/>
    </source>
</evidence>